<feature type="region of interest" description="Disordered" evidence="5">
    <location>
        <begin position="1052"/>
        <end position="1121"/>
    </location>
</feature>
<dbReference type="PROSITE" id="PS50097">
    <property type="entry name" value="BTB"/>
    <property type="match status" value="1"/>
</dbReference>
<proteinExistence type="predicted"/>
<feature type="compositionally biased region" description="Polar residues" evidence="5">
    <location>
        <begin position="666"/>
        <end position="683"/>
    </location>
</feature>
<feature type="region of interest" description="Disordered" evidence="5">
    <location>
        <begin position="88"/>
        <end position="132"/>
    </location>
</feature>
<dbReference type="InterPro" id="IPR001841">
    <property type="entry name" value="Znf_RING"/>
</dbReference>
<evidence type="ECO:0000259" key="6">
    <source>
        <dbReference type="PROSITE" id="PS50089"/>
    </source>
</evidence>
<dbReference type="InParanoid" id="V5FVR7"/>
<reference evidence="9" key="1">
    <citation type="journal article" date="2014" name="Genome Announc.">
        <title>Draft genome sequence of the formaldehyde-resistant fungus Byssochlamys spectabilis No. 5 (anamorph Paecilomyces variotii No. 5) (NBRC109023).</title>
        <authorList>
            <person name="Oka T."/>
            <person name="Ekino K."/>
            <person name="Fukuda K."/>
            <person name="Nomura Y."/>
        </authorList>
    </citation>
    <scope>NUCLEOTIDE SEQUENCE [LARGE SCALE GENOMIC DNA]</scope>
    <source>
        <strain evidence="9">No. 5 / NBRC 109023</strain>
    </source>
</reference>
<keyword evidence="2 4" id="KW-0863">Zinc-finger</keyword>
<feature type="compositionally biased region" description="Basic and acidic residues" evidence="5">
    <location>
        <begin position="832"/>
        <end position="860"/>
    </location>
</feature>
<dbReference type="Gene3D" id="3.30.710.10">
    <property type="entry name" value="Potassium Channel Kv1.1, Chain A"/>
    <property type="match status" value="1"/>
</dbReference>
<dbReference type="InterPro" id="IPR052256">
    <property type="entry name" value="E3_ubiquitin-ligase_CHFR"/>
</dbReference>
<evidence type="ECO:0000256" key="3">
    <source>
        <dbReference type="ARBA" id="ARBA00022833"/>
    </source>
</evidence>
<feature type="compositionally biased region" description="Low complexity" evidence="5">
    <location>
        <begin position="426"/>
        <end position="437"/>
    </location>
</feature>
<dbReference type="GO" id="GO:0008236">
    <property type="term" value="F:serine-type peptidase activity"/>
    <property type="evidence" value="ECO:0007669"/>
    <property type="project" value="InterPro"/>
</dbReference>
<evidence type="ECO:0000256" key="4">
    <source>
        <dbReference type="PROSITE-ProRule" id="PRU00175"/>
    </source>
</evidence>
<dbReference type="InterPro" id="IPR001375">
    <property type="entry name" value="Peptidase_S9_cat"/>
</dbReference>
<dbReference type="GO" id="GO:0004842">
    <property type="term" value="F:ubiquitin-protein transferase activity"/>
    <property type="evidence" value="ECO:0007669"/>
    <property type="project" value="TreeGrafter"/>
</dbReference>
<dbReference type="OrthoDB" id="1305878at2759"/>
<dbReference type="InterPro" id="IPR017907">
    <property type="entry name" value="Znf_RING_CS"/>
</dbReference>
<dbReference type="SUPFAM" id="SSF57850">
    <property type="entry name" value="RING/U-box"/>
    <property type="match status" value="2"/>
</dbReference>
<feature type="compositionally biased region" description="Low complexity" evidence="5">
    <location>
        <begin position="635"/>
        <end position="648"/>
    </location>
</feature>
<dbReference type="SMART" id="SM00184">
    <property type="entry name" value="RING"/>
    <property type="match status" value="1"/>
</dbReference>
<evidence type="ECO:0000256" key="1">
    <source>
        <dbReference type="ARBA" id="ARBA00022723"/>
    </source>
</evidence>
<feature type="region of interest" description="Disordered" evidence="5">
    <location>
        <begin position="382"/>
        <end position="510"/>
    </location>
</feature>
<gene>
    <name evidence="8" type="ORF">PVAR5_4812</name>
</gene>
<feature type="compositionally biased region" description="Basic and acidic residues" evidence="5">
    <location>
        <begin position="1078"/>
        <end position="1087"/>
    </location>
</feature>
<dbReference type="PROSITE" id="PS50089">
    <property type="entry name" value="ZF_RING_2"/>
    <property type="match status" value="1"/>
</dbReference>
<dbReference type="SUPFAM" id="SSF54695">
    <property type="entry name" value="POZ domain"/>
    <property type="match status" value="1"/>
</dbReference>
<feature type="compositionally biased region" description="Polar residues" evidence="5">
    <location>
        <begin position="1100"/>
        <end position="1116"/>
    </location>
</feature>
<evidence type="ECO:0000259" key="7">
    <source>
        <dbReference type="PROSITE" id="PS50097"/>
    </source>
</evidence>
<feature type="region of interest" description="Disordered" evidence="5">
    <location>
        <begin position="551"/>
        <end position="759"/>
    </location>
</feature>
<dbReference type="InterPro" id="IPR029058">
    <property type="entry name" value="AB_hydrolase_fold"/>
</dbReference>
<keyword evidence="9" id="KW-1185">Reference proteome</keyword>
<dbReference type="GO" id="GO:0005634">
    <property type="term" value="C:nucleus"/>
    <property type="evidence" value="ECO:0007669"/>
    <property type="project" value="TreeGrafter"/>
</dbReference>
<dbReference type="Proteomes" id="UP000018001">
    <property type="component" value="Unassembled WGS sequence"/>
</dbReference>
<protein>
    <submittedName>
        <fullName evidence="8">RING finger domain protein</fullName>
    </submittedName>
</protein>
<feature type="compositionally biased region" description="Low complexity" evidence="5">
    <location>
        <begin position="737"/>
        <end position="759"/>
    </location>
</feature>
<feature type="compositionally biased region" description="Polar residues" evidence="5">
    <location>
        <begin position="1063"/>
        <end position="1076"/>
    </location>
</feature>
<evidence type="ECO:0000256" key="5">
    <source>
        <dbReference type="SAM" id="MobiDB-lite"/>
    </source>
</evidence>
<dbReference type="InterPro" id="IPR013083">
    <property type="entry name" value="Znf_RING/FYVE/PHD"/>
</dbReference>
<dbReference type="PANTHER" id="PTHR16079:SF4">
    <property type="entry name" value="E3 UBIQUITIN-PROTEIN LIGASE CHFR"/>
    <property type="match status" value="1"/>
</dbReference>
<evidence type="ECO:0000313" key="9">
    <source>
        <dbReference type="Proteomes" id="UP000018001"/>
    </source>
</evidence>
<feature type="region of interest" description="Disordered" evidence="5">
    <location>
        <begin position="827"/>
        <end position="867"/>
    </location>
</feature>
<organism evidence="8 9">
    <name type="scientific">Byssochlamys spectabilis (strain No. 5 / NBRC 109023)</name>
    <name type="common">Paecilomyces variotii</name>
    <dbReference type="NCBI Taxonomy" id="1356009"/>
    <lineage>
        <taxon>Eukaryota</taxon>
        <taxon>Fungi</taxon>
        <taxon>Dikarya</taxon>
        <taxon>Ascomycota</taxon>
        <taxon>Pezizomycotina</taxon>
        <taxon>Eurotiomycetes</taxon>
        <taxon>Eurotiomycetidae</taxon>
        <taxon>Eurotiales</taxon>
        <taxon>Thermoascaceae</taxon>
        <taxon>Paecilomyces</taxon>
    </lineage>
</organism>
<dbReference type="eggNOG" id="KOG0802">
    <property type="taxonomic scope" value="Eukaryota"/>
</dbReference>
<dbReference type="Gene3D" id="3.40.50.1820">
    <property type="entry name" value="alpha/beta hydrolase"/>
    <property type="match status" value="1"/>
</dbReference>
<dbReference type="SMART" id="SM00291">
    <property type="entry name" value="ZnF_ZZ"/>
    <property type="match status" value="2"/>
</dbReference>
<dbReference type="GO" id="GO:0016567">
    <property type="term" value="P:protein ubiquitination"/>
    <property type="evidence" value="ECO:0007669"/>
    <property type="project" value="TreeGrafter"/>
</dbReference>
<feature type="domain" description="BTB" evidence="7">
    <location>
        <begin position="11"/>
        <end position="81"/>
    </location>
</feature>
<dbReference type="InterPro" id="IPR036028">
    <property type="entry name" value="SH3-like_dom_sf"/>
</dbReference>
<dbReference type="SUPFAM" id="SSF50044">
    <property type="entry name" value="SH3-domain"/>
    <property type="match status" value="1"/>
</dbReference>
<keyword evidence="1" id="KW-0479">Metal-binding</keyword>
<dbReference type="GO" id="GO:0006511">
    <property type="term" value="P:ubiquitin-dependent protein catabolic process"/>
    <property type="evidence" value="ECO:0007669"/>
    <property type="project" value="TreeGrafter"/>
</dbReference>
<feature type="compositionally biased region" description="Low complexity" evidence="5">
    <location>
        <begin position="583"/>
        <end position="594"/>
    </location>
</feature>
<evidence type="ECO:0000256" key="2">
    <source>
        <dbReference type="ARBA" id="ARBA00022771"/>
    </source>
</evidence>
<feature type="compositionally biased region" description="Low complexity" evidence="5">
    <location>
        <begin position="500"/>
        <end position="510"/>
    </location>
</feature>
<dbReference type="HOGENOM" id="CLU_234853_0_0_1"/>
<dbReference type="GO" id="GO:0008270">
    <property type="term" value="F:zinc ion binding"/>
    <property type="evidence" value="ECO:0007669"/>
    <property type="project" value="UniProtKB-KW"/>
</dbReference>
<dbReference type="PROSITE" id="PS00518">
    <property type="entry name" value="ZF_RING_1"/>
    <property type="match status" value="1"/>
</dbReference>
<dbReference type="EMBL" id="BAUL01000155">
    <property type="protein sequence ID" value="GAD96163.1"/>
    <property type="molecule type" value="Genomic_DNA"/>
</dbReference>
<dbReference type="InterPro" id="IPR000210">
    <property type="entry name" value="BTB/POZ_dom"/>
</dbReference>
<dbReference type="PANTHER" id="PTHR16079">
    <property type="entry name" value="UBIQUITIN LIGASE PROTEIN CHFR"/>
    <property type="match status" value="1"/>
</dbReference>
<feature type="domain" description="RING-type" evidence="6">
    <location>
        <begin position="294"/>
        <end position="344"/>
    </location>
</feature>
<dbReference type="SUPFAM" id="SSF53474">
    <property type="entry name" value="alpha/beta-Hydrolases"/>
    <property type="match status" value="1"/>
</dbReference>
<feature type="compositionally biased region" description="Basic and acidic residues" evidence="5">
    <location>
        <begin position="1052"/>
        <end position="1061"/>
    </location>
</feature>
<dbReference type="InterPro" id="IPR011333">
    <property type="entry name" value="SKP1/BTB/POZ_sf"/>
</dbReference>
<feature type="compositionally biased region" description="Basic and acidic residues" evidence="5">
    <location>
        <begin position="405"/>
        <end position="425"/>
    </location>
</feature>
<feature type="compositionally biased region" description="Basic and acidic residues" evidence="5">
    <location>
        <begin position="448"/>
        <end position="466"/>
    </location>
</feature>
<dbReference type="InterPro" id="IPR018957">
    <property type="entry name" value="Znf_C3HC4_RING-type"/>
</dbReference>
<dbReference type="eggNOG" id="KOG4391">
    <property type="taxonomic scope" value="Eukaryota"/>
</dbReference>
<comment type="caution">
    <text evidence="8">The sequence shown here is derived from an EMBL/GenBank/DDBJ whole genome shotgun (WGS) entry which is preliminary data.</text>
</comment>
<sequence length="1947" mass="217271">MADYKTIIRSSHFIFVVGQEQTLLTIHAAIVQTLSEPLYALMSNGIMKESTLNLATLDDVEADTFIAFCEYAYTGAYVTPDRASVESVDQDTKKDVSMDYNQHSTEPSAEVGDPWRSNTTPSSRKKKHKVKSSYWDEDEPADAINAIYPYERLWEEFRSRAFEASPALLSPDPDIIFHAKLYVFATKYLVEPLRQQCLKSLHRDLSQFSLNGGNISMILDVLEFTYAHTGRYEPGGKSPLRDLVIHFVACEARTLGGCERFTQILDSNAEMGNPMAEVQRSGAGLLDLEKELVCSICTELLYQPLTLLDCLHTFCGSCLKEWFSWQATRTGSSRSPRFTCPSCRAAVRETRPNATVTTLLDMFLKANPDRAKPIEEKEEIAQKYKPGDAVLPVTNSSGVADSDEEDRRLIEEVRELSLHDVDGRQQTRPSSSRSGQPSRHRRAASVDTNERTDDNRARRRREEERRARRQAQQHAARSAVHAGGMASTSTSSRQIEHQSSLRSLLSSSDVESMEEEILRQIIEDGLLDGIDLHDLDQAQEEELSERIAEAYRRRHLQRSNSRPPRTTTTEQPRESSHQRARSQTVQTQPTTTTQRDSSRHPPISRPHLLEQLSPPPGPGHQRRASDQGARRRRTSPSPANPASSSETTLRPTARSATDTTDPEGQLSYSARSRTRQSSISSARRTAESEGRIYDAWISGARDRGAPQPLINRSASDPPIESQRSPGLRSDHGSSELPAATRNARSRPPSSRADAPRSPAVLYPEPSISCDRCGKPNMQYDLYKNCSKCTGGNYNICLRCYRHGRGCLHWFGFGSTAQSNFERMTSSSSLARPVREPPHVLRSRRYDKPAETAEKAVDEGRQMTSDDPSKRLHEGMFCDICQSPADDCFWKCGQCNYGDWGFCNSCVNQGRCCTHHLLPIRRACNDGDISASENQVNLSKSTGVPVSSSAISINDDTYNILSFSTKCDICNYSIAPSSSRFHCLQCNSGDYDICTNCYLKTVACGKISKQNGHNGWRRCLKGHRMIVVGFQDHEDGPHRVIVRGLVGGHALKDEHVRRRGSEHASGSTTSPELSTGDWSWKEGAEGRKKTSRVRAALANAINGSGDSPVSSPTSPHGVSTARRFPPDGGVGLIVYALWPWYPEEESKDELLFPGGAEITEAENINDDWFWGCYAGRTELVTIILDCVDDVSTLRDCCLVSKRLGTAAQSLLYRYFVHTLPSSPHSLQHPLGLLARTIVSSSRLGSSVRDLDIDASEEHDADDDLECDGSPDPVEISKTDDISRLLGLYNGDIKAFIDKLKKFPTIPRDAWLRSLRAEPNILTLLLLLHTPNLSRLVISVDQPSLSSLDSLIRTSHGGIPALPFMSNLKRLHLRCPNADQGNKLVLSDIMPLLSLPCLEQLWIDRCSEDDSDESLLTQLFNIPAGSLSVSMISFRQSCVGAASIQMLIRACKALKSFRYNIGISNSTQFNPEELYSALYDQRNNLEDVRVNLSSMEQDFAPAWKDRDYGSFYEFDKLKTLSVDQPFLKDLSDFPPSLQHLLLQGCQSPIFQAMSHVSAQSIGGLLPALTDVSVFSDVLYPGRMLDLPSRGATDLLFDGSCDKLEGLFLGTDVDLQFESGLFEKTVDDYDFAFNYAVFLGLGITLWTQKCLAMIIFQNKIIYMPSIPPLARWETIEDYAPECRPIQWREESIKSEDGVSISLIIGEAEGEQAEANVARNYESRLIILYFQGNASSLPPRLPFLSSTIKKTKKADRIACVAVSYRGYWHSRGKPSQKGIERDVRAAVQWVLQQYSQIPNVRIAFWGQSIGAGAATGLAAEYLEKGTSDQPPLVGLVLETPFTNMRDLLRDFYPQKWLPYHYLSPFLRNHWDSEQALQRIARTPSLQKPHILIAQAEQDEIVPRQQSEKLEALCSSLDISVNRHVVSRALHNDVMVKSDGQKAIANFLSQHV</sequence>
<dbReference type="Gene3D" id="3.30.40.10">
    <property type="entry name" value="Zinc/RING finger domain, C3HC4 (zinc finger)"/>
    <property type="match status" value="1"/>
</dbReference>
<keyword evidence="3" id="KW-0862">Zinc</keyword>
<accession>V5FVR7</accession>
<name>V5FVR7_BYSSN</name>
<evidence type="ECO:0000313" key="8">
    <source>
        <dbReference type="EMBL" id="GAD96163.1"/>
    </source>
</evidence>
<dbReference type="Pfam" id="PF00097">
    <property type="entry name" value="zf-C3HC4"/>
    <property type="match status" value="1"/>
</dbReference>
<dbReference type="Pfam" id="PF00326">
    <property type="entry name" value="Peptidase_S9"/>
    <property type="match status" value="1"/>
</dbReference>
<dbReference type="InterPro" id="IPR000433">
    <property type="entry name" value="Znf_ZZ"/>
</dbReference>